<name>A0AAV4QEH5_CAEEX</name>
<organism evidence="1 2">
    <name type="scientific">Caerostris extrusa</name>
    <name type="common">Bark spider</name>
    <name type="synonym">Caerostris bankana</name>
    <dbReference type="NCBI Taxonomy" id="172846"/>
    <lineage>
        <taxon>Eukaryota</taxon>
        <taxon>Metazoa</taxon>
        <taxon>Ecdysozoa</taxon>
        <taxon>Arthropoda</taxon>
        <taxon>Chelicerata</taxon>
        <taxon>Arachnida</taxon>
        <taxon>Araneae</taxon>
        <taxon>Araneomorphae</taxon>
        <taxon>Entelegynae</taxon>
        <taxon>Araneoidea</taxon>
        <taxon>Araneidae</taxon>
        <taxon>Caerostris</taxon>
    </lineage>
</organism>
<accession>A0AAV4QEH5</accession>
<evidence type="ECO:0000313" key="2">
    <source>
        <dbReference type="Proteomes" id="UP001054945"/>
    </source>
</evidence>
<reference evidence="1 2" key="1">
    <citation type="submission" date="2021-06" db="EMBL/GenBank/DDBJ databases">
        <title>Caerostris extrusa draft genome.</title>
        <authorList>
            <person name="Kono N."/>
            <person name="Arakawa K."/>
        </authorList>
    </citation>
    <scope>NUCLEOTIDE SEQUENCE [LARGE SCALE GENOMIC DNA]</scope>
</reference>
<dbReference type="Proteomes" id="UP001054945">
    <property type="component" value="Unassembled WGS sequence"/>
</dbReference>
<gene>
    <name evidence="1" type="ORF">CEXT_781221</name>
</gene>
<comment type="caution">
    <text evidence="1">The sequence shown here is derived from an EMBL/GenBank/DDBJ whole genome shotgun (WGS) entry which is preliminary data.</text>
</comment>
<evidence type="ECO:0000313" key="1">
    <source>
        <dbReference type="EMBL" id="GIY06669.1"/>
    </source>
</evidence>
<sequence>MSREWILSENYTEAGQVCGHKKRLVYAREHLRSEWPERLGLWNIPQSSEIQLFQFWLEYANTGSENTRISYARDIWLSKRLPRGNGYLRIFAAIKC</sequence>
<proteinExistence type="predicted"/>
<keyword evidence="2" id="KW-1185">Reference proteome</keyword>
<dbReference type="EMBL" id="BPLR01005986">
    <property type="protein sequence ID" value="GIY06669.1"/>
    <property type="molecule type" value="Genomic_DNA"/>
</dbReference>
<dbReference type="AlphaFoldDB" id="A0AAV4QEH5"/>
<protein>
    <submittedName>
        <fullName evidence="1">Uncharacterized protein</fullName>
    </submittedName>
</protein>